<reference evidence="1" key="1">
    <citation type="submission" date="2023-07" db="EMBL/GenBank/DDBJ databases">
        <title>Black Yeasts Isolated from many extreme environments.</title>
        <authorList>
            <person name="Coleine C."/>
            <person name="Stajich J.E."/>
            <person name="Selbmann L."/>
        </authorList>
    </citation>
    <scope>NUCLEOTIDE SEQUENCE</scope>
    <source>
        <strain evidence="1">CCFEE 5714</strain>
    </source>
</reference>
<dbReference type="Proteomes" id="UP001281147">
    <property type="component" value="Unassembled WGS sequence"/>
</dbReference>
<name>A0ACC3N2D3_9PEZI</name>
<evidence type="ECO:0000313" key="1">
    <source>
        <dbReference type="EMBL" id="KAK3707821.1"/>
    </source>
</evidence>
<dbReference type="EMBL" id="JAUTXU010000106">
    <property type="protein sequence ID" value="KAK3707821.1"/>
    <property type="molecule type" value="Genomic_DNA"/>
</dbReference>
<keyword evidence="2" id="KW-1185">Reference proteome</keyword>
<gene>
    <name evidence="1" type="ORF">LTR37_011823</name>
</gene>
<proteinExistence type="predicted"/>
<accession>A0ACC3N2D3</accession>
<evidence type="ECO:0000313" key="2">
    <source>
        <dbReference type="Proteomes" id="UP001281147"/>
    </source>
</evidence>
<comment type="caution">
    <text evidence="1">The sequence shown here is derived from an EMBL/GenBank/DDBJ whole genome shotgun (WGS) entry which is preliminary data.</text>
</comment>
<protein>
    <submittedName>
        <fullName evidence="1">Uncharacterized protein</fullName>
    </submittedName>
</protein>
<organism evidence="1 2">
    <name type="scientific">Vermiconidia calcicola</name>
    <dbReference type="NCBI Taxonomy" id="1690605"/>
    <lineage>
        <taxon>Eukaryota</taxon>
        <taxon>Fungi</taxon>
        <taxon>Dikarya</taxon>
        <taxon>Ascomycota</taxon>
        <taxon>Pezizomycotina</taxon>
        <taxon>Dothideomycetes</taxon>
        <taxon>Dothideomycetidae</taxon>
        <taxon>Mycosphaerellales</taxon>
        <taxon>Extremaceae</taxon>
        <taxon>Vermiconidia</taxon>
    </lineage>
</organism>
<sequence>MAPQRKRKHTSLEDQPSKQTTRPDIQVFGTIGKPNVFDNGSKKRKTIHQRDPTPPPTTRAPSVKADNKRKRDLETVEEEGSDEELAPASEASQRIFKQPAKRDVAIPKSKRIKNVQPVDTPSRSTTTLFEQMKLDVSTKAIPFALNGGPSAYNTPPYTPEAEGDTSTQLPKELDDLLMMHAAFLSALSMYYAHNGTTSPADVKTLLPMITKIWKKRTVALDDLQVLMAINKEVDTGFVLQDLGRAGVCLIRSQPRGRAIKRAASFVDEADLNARFENALRKRWSNWIMATPTESCNATLFIDQLPLAEITRSESVNKAAPVFARGQQRLADLKASQAAAQPECTAPTLVTTEHKSTQAVQNRGSSLLDRVLARQALSSSLPAGPTRKQLERKAALHRVEDIARVLDLLAAGRARCSFSMQAMVQHLQQSLRNPISKEEIQQCLSLMATQITPGFVSLVCSGAVMGVIVTRGRKVDLDELRQRVQTACA</sequence>